<evidence type="ECO:0000313" key="4">
    <source>
        <dbReference type="EMBL" id="GGO30699.1"/>
    </source>
</evidence>
<feature type="chain" id="PRO_5038059423" evidence="2">
    <location>
        <begin position="18"/>
        <end position="199"/>
    </location>
</feature>
<name>A0A917YIK8_9RHOB</name>
<dbReference type="Gene3D" id="1.10.530.10">
    <property type="match status" value="1"/>
</dbReference>
<evidence type="ECO:0000256" key="2">
    <source>
        <dbReference type="SAM" id="SignalP"/>
    </source>
</evidence>
<dbReference type="Proteomes" id="UP000598196">
    <property type="component" value="Unassembled WGS sequence"/>
</dbReference>
<accession>A0A917YIK8</accession>
<reference evidence="4 5" key="1">
    <citation type="journal article" date="2014" name="Int. J. Syst. Evol. Microbiol.">
        <title>Complete genome sequence of Corynebacterium casei LMG S-19264T (=DSM 44701T), isolated from a smear-ripened cheese.</title>
        <authorList>
            <consortium name="US DOE Joint Genome Institute (JGI-PGF)"/>
            <person name="Walter F."/>
            <person name="Albersmeier A."/>
            <person name="Kalinowski J."/>
            <person name="Ruckert C."/>
        </authorList>
    </citation>
    <scope>NUCLEOTIDE SEQUENCE [LARGE SCALE GENOMIC DNA]</scope>
    <source>
        <strain evidence="4 5">CGMCC 1.7029</strain>
    </source>
</reference>
<dbReference type="PROSITE" id="PS51257">
    <property type="entry name" value="PROKAR_LIPOPROTEIN"/>
    <property type="match status" value="1"/>
</dbReference>
<dbReference type="InterPro" id="IPR023346">
    <property type="entry name" value="Lysozyme-like_dom_sf"/>
</dbReference>
<dbReference type="OrthoDB" id="5763339at2"/>
<dbReference type="RefSeq" id="WP_146286598.1">
    <property type="nucleotide sequence ID" value="NZ_BMLP01000002.1"/>
</dbReference>
<feature type="signal peptide" evidence="2">
    <location>
        <begin position="1"/>
        <end position="17"/>
    </location>
</feature>
<dbReference type="InterPro" id="IPR008258">
    <property type="entry name" value="Transglycosylase_SLT_dom_1"/>
</dbReference>
<dbReference type="Pfam" id="PF01464">
    <property type="entry name" value="SLT"/>
    <property type="match status" value="1"/>
</dbReference>
<evidence type="ECO:0000313" key="5">
    <source>
        <dbReference type="Proteomes" id="UP000598196"/>
    </source>
</evidence>
<dbReference type="EMBL" id="BMLP01000002">
    <property type="protein sequence ID" value="GGO30699.1"/>
    <property type="molecule type" value="Genomic_DNA"/>
</dbReference>
<evidence type="ECO:0000256" key="1">
    <source>
        <dbReference type="ARBA" id="ARBA00009387"/>
    </source>
</evidence>
<feature type="domain" description="Transglycosylase SLT" evidence="3">
    <location>
        <begin position="84"/>
        <end position="158"/>
    </location>
</feature>
<proteinExistence type="inferred from homology"/>
<evidence type="ECO:0000259" key="3">
    <source>
        <dbReference type="Pfam" id="PF01464"/>
    </source>
</evidence>
<gene>
    <name evidence="4" type="ORF">GCM10010991_15810</name>
</gene>
<dbReference type="AlphaFoldDB" id="A0A917YIK8"/>
<organism evidence="4 5">
    <name type="scientific">Gemmobacter aquaticus</name>
    <dbReference type="NCBI Taxonomy" id="490185"/>
    <lineage>
        <taxon>Bacteria</taxon>
        <taxon>Pseudomonadati</taxon>
        <taxon>Pseudomonadota</taxon>
        <taxon>Alphaproteobacteria</taxon>
        <taxon>Rhodobacterales</taxon>
        <taxon>Paracoccaceae</taxon>
        <taxon>Gemmobacter</taxon>
    </lineage>
</organism>
<dbReference type="SUPFAM" id="SSF53955">
    <property type="entry name" value="Lysozyme-like"/>
    <property type="match status" value="1"/>
</dbReference>
<comment type="similarity">
    <text evidence="1">Belongs to the virb1 family.</text>
</comment>
<protein>
    <submittedName>
        <fullName evidence="4">Lytic transglycosylase</fullName>
    </submittedName>
</protein>
<sequence>MQVKLGIIGLMAALAMAGCTTNATDAVSRATTPPPMGWDHHPQASEWTVNTLMAVAQEDDTLANRIPHDIETWCPGYQDASLMDRRAFWAGLISAVGKYESSYNPRAAGGGGRYIGLMQISPRSAANYGCDATSSSALKDGSANLACAVEMLAYQVERDGVAVGNGAQGIGRDWMPFRKADKRAAMRSWVSQQSYCQPT</sequence>
<keyword evidence="2" id="KW-0732">Signal</keyword>
<comment type="caution">
    <text evidence="4">The sequence shown here is derived from an EMBL/GenBank/DDBJ whole genome shotgun (WGS) entry which is preliminary data.</text>
</comment>
<keyword evidence="5" id="KW-1185">Reference proteome</keyword>